<dbReference type="Gene3D" id="3.30.420.260">
    <property type="match status" value="1"/>
</dbReference>
<accession>A0A1I1IQG2</accession>
<dbReference type="Pfam" id="PF12864">
    <property type="entry name" value="DUF3822"/>
    <property type="match status" value="1"/>
</dbReference>
<organism evidence="1 2">
    <name type="scientific">Spirosoma endophyticum</name>
    <dbReference type="NCBI Taxonomy" id="662367"/>
    <lineage>
        <taxon>Bacteria</taxon>
        <taxon>Pseudomonadati</taxon>
        <taxon>Bacteroidota</taxon>
        <taxon>Cytophagia</taxon>
        <taxon>Cytophagales</taxon>
        <taxon>Cytophagaceae</taxon>
        <taxon>Spirosoma</taxon>
    </lineage>
</organism>
<proteinExistence type="predicted"/>
<keyword evidence="2" id="KW-1185">Reference proteome</keyword>
<dbReference type="CDD" id="cd24013">
    <property type="entry name" value="ASKHA_ATPase_BT3980-like"/>
    <property type="match status" value="1"/>
</dbReference>
<dbReference type="InterPro" id="IPR024213">
    <property type="entry name" value="DUF3822"/>
</dbReference>
<dbReference type="Gene3D" id="3.30.420.250">
    <property type="match status" value="1"/>
</dbReference>
<dbReference type="STRING" id="662367.SAMN05216167_101996"/>
<gene>
    <name evidence="1" type="ORF">SAMN05216167_101996</name>
</gene>
<dbReference type="AlphaFoldDB" id="A0A1I1IQG2"/>
<name>A0A1I1IQG2_9BACT</name>
<reference evidence="1 2" key="1">
    <citation type="submission" date="2016-10" db="EMBL/GenBank/DDBJ databases">
        <authorList>
            <person name="de Groot N.N."/>
        </authorList>
    </citation>
    <scope>NUCLEOTIDE SEQUENCE [LARGE SCALE GENOMIC DNA]</scope>
    <source>
        <strain evidence="1 2">DSM 26130</strain>
    </source>
</reference>
<evidence type="ECO:0000313" key="2">
    <source>
        <dbReference type="Proteomes" id="UP000198598"/>
    </source>
</evidence>
<dbReference type="EMBL" id="FOLQ01000001">
    <property type="protein sequence ID" value="SFC38465.1"/>
    <property type="molecule type" value="Genomic_DNA"/>
</dbReference>
<sequence length="301" mass="34111">MYPKALQTAVTLAPTVTIRSNSFDPAHTEKSVLCLEVGRDRLRLLVQDAGGRALCLEDYAFPSLLTERPLTSVLPDVFRNHAVLAAGPWQEIRIGVNSPSFTLVPKPLFRKEYAGSYLAFMRGSSLPAHEFAQTHDHEAEGFLSVFNVEHQLVDYFSEVYPLQPLRYVHQISALLQATADLDRHTLTPDSVYLYFEDEYVTIIFRKAHKLQYCNRFGYKNVQDLVYYVLYALDEQQLSVDTVHIALYGEITPFAEAFTELKRFLPHLSFGRAPAGLALAADFNDLPDHRYLSLYGLGLMSE</sequence>
<evidence type="ECO:0008006" key="3">
    <source>
        <dbReference type="Google" id="ProtNLM"/>
    </source>
</evidence>
<dbReference type="Proteomes" id="UP000198598">
    <property type="component" value="Unassembled WGS sequence"/>
</dbReference>
<protein>
    <recommendedName>
        <fullName evidence="3">DUF3822 domain-containing protein</fullName>
    </recommendedName>
</protein>
<evidence type="ECO:0000313" key="1">
    <source>
        <dbReference type="EMBL" id="SFC38465.1"/>
    </source>
</evidence>